<keyword evidence="1" id="KW-0133">Cell shape</keyword>
<comment type="catalytic activity">
    <reaction evidence="1">
        <text>UDP-N-acetyl-alpha-D-muramoyl-L-alanyl-L-glutamate + ATP + H2O = UDP-N-acetyl-alpha-D-muramoyl-L-alanyl-D-glutamate + AMP + diphosphate + H(+)</text>
        <dbReference type="Rhea" id="RHEA:58812"/>
        <dbReference type="ChEBI" id="CHEBI:15377"/>
        <dbReference type="ChEBI" id="CHEBI:15378"/>
        <dbReference type="ChEBI" id="CHEBI:30616"/>
        <dbReference type="ChEBI" id="CHEBI:33019"/>
        <dbReference type="ChEBI" id="CHEBI:83900"/>
        <dbReference type="ChEBI" id="CHEBI:142725"/>
        <dbReference type="ChEBI" id="CHEBI:456215"/>
        <dbReference type="EC" id="5.1.1.23"/>
    </reaction>
</comment>
<keyword evidence="1" id="KW-0573">Peptidoglycan synthesis</keyword>
<dbReference type="RefSeq" id="WP_188797484.1">
    <property type="nucleotide sequence ID" value="NZ_BMIZ01000001.1"/>
</dbReference>
<evidence type="ECO:0000259" key="2">
    <source>
        <dbReference type="Pfam" id="PF26298"/>
    </source>
</evidence>
<protein>
    <recommendedName>
        <fullName evidence="1">UDP-N-acetyl-alpha-D-muramoyl-L-alanyl-L-glutamate epimerase</fullName>
        <ecNumber evidence="1">5.1.1.23</ecNumber>
    </recommendedName>
    <alternativeName>
        <fullName evidence="1">UDP-MurNAc-L-Ala-L-Glu epimerase</fullName>
    </alternativeName>
</protein>
<keyword evidence="4" id="KW-0540">Nuclease</keyword>
<sequence>MTNPIQPRLTQVFRFVRCSYANGVAELVYAFDQGEELIERVSFPAAPPVPAERKRAFDDALKLLHLFAGVSYYKAGIPPKIELANGPLDDATANLLEALYLHGLAEFAYRNGLDLRGRINFPRSGEPADRVEAATLHLPKRTLVPIGGGKDSLVAVEAVKQIGGEATAVWVGNSPLIAACAESTGLPTLNIQRELAPGLFELNRLGAWNGHVPVTAVNSAILAVAAILYGYDSIAFANERSASAATLEYEGQQVNHQWSKGFAFEQMFGDWLHTHVAADLDYFSLLRPYSELAITRAFARLTSYFDVFSSCNRNFKILGPKPADRWCGQCPKCHFVFLALAPFLPKPRLLGIFGRNLLDDEAQSAGFDALLEYRDHKPFECVGEGAEARAAMYALSQRPEWQEDVLVARFRSEILPQLDSSQLALEPWLQASPEHRVPSRLQAALAAIG</sequence>
<keyword evidence="1" id="KW-0132">Cell division</keyword>
<dbReference type="InterPro" id="IPR058741">
    <property type="entry name" value="MurL_C"/>
</dbReference>
<comment type="function">
    <text evidence="1">Cell wall formation. Catalyzes epimerization of the terminal L-glutamate in UDP-N-acetyl-alpha-D-muramoyl-L-alanyl-L-glutamate.</text>
</comment>
<evidence type="ECO:0000259" key="3">
    <source>
        <dbReference type="Pfam" id="PF26299"/>
    </source>
</evidence>
<dbReference type="Pfam" id="PF26298">
    <property type="entry name" value="MurL_epimerase_C"/>
    <property type="match status" value="1"/>
</dbReference>
<comment type="pathway">
    <text evidence="1">Cell wall biogenesis; peptidoglycan biosynthesis.</text>
</comment>
<accession>A0ABX7GXB3</accession>
<dbReference type="Pfam" id="PF26299">
    <property type="entry name" value="MurL_N"/>
    <property type="match status" value="1"/>
</dbReference>
<keyword evidence="1" id="KW-0413">Isomerase</keyword>
<evidence type="ECO:0000313" key="4">
    <source>
        <dbReference type="EMBL" id="QRN54474.1"/>
    </source>
</evidence>
<dbReference type="HAMAP" id="MF_02209">
    <property type="entry name" value="MurL"/>
    <property type="match status" value="1"/>
</dbReference>
<evidence type="ECO:0000313" key="5">
    <source>
        <dbReference type="Proteomes" id="UP000663181"/>
    </source>
</evidence>
<keyword evidence="1" id="KW-0961">Cell wall biogenesis/degradation</keyword>
<dbReference type="InterPro" id="IPR043689">
    <property type="entry name" value="MurL"/>
</dbReference>
<keyword evidence="5" id="KW-1185">Reference proteome</keyword>
<proteinExistence type="inferred from homology"/>
<reference evidence="4 5" key="1">
    <citation type="submission" date="2020-10" db="EMBL/GenBank/DDBJ databases">
        <title>Phylogeny of dyella-like bacteria.</title>
        <authorList>
            <person name="Fu J."/>
        </authorList>
    </citation>
    <scope>NUCLEOTIDE SEQUENCE [LARGE SCALE GENOMIC DNA]</scope>
    <source>
        <strain evidence="4 5">DHOB09</strain>
    </source>
</reference>
<dbReference type="InterPro" id="IPR058740">
    <property type="entry name" value="MurL_N"/>
</dbReference>
<keyword evidence="1" id="KW-0131">Cell cycle</keyword>
<keyword evidence="4" id="KW-0378">Hydrolase</keyword>
<feature type="domain" description="MurL N-terminal" evidence="3">
    <location>
        <begin position="7"/>
        <end position="285"/>
    </location>
</feature>
<dbReference type="EMBL" id="CP064030">
    <property type="protein sequence ID" value="QRN54474.1"/>
    <property type="molecule type" value="Genomic_DNA"/>
</dbReference>
<dbReference type="Proteomes" id="UP000663181">
    <property type="component" value="Chromosome"/>
</dbReference>
<name>A0ABX7GXB3_9GAMM</name>
<dbReference type="InterPro" id="IPR053538">
    <property type="entry name" value="MurL_epimerase"/>
</dbReference>
<dbReference type="NCBIfam" id="NF041275">
    <property type="entry name" value="MurL_Xanthmoales"/>
    <property type="match status" value="1"/>
</dbReference>
<keyword evidence="4" id="KW-0255">Endonuclease</keyword>
<dbReference type="EC" id="5.1.1.23" evidence="1"/>
<gene>
    <name evidence="1" type="primary">murL</name>
    <name evidence="4" type="ORF">ISN74_03620</name>
</gene>
<dbReference type="GO" id="GO:0004519">
    <property type="term" value="F:endonuclease activity"/>
    <property type="evidence" value="ECO:0007669"/>
    <property type="project" value="UniProtKB-KW"/>
</dbReference>
<comment type="similarity">
    <text evidence="1">Belongs to the MurL family.</text>
</comment>
<evidence type="ECO:0000256" key="1">
    <source>
        <dbReference type="HAMAP-Rule" id="MF_02209"/>
    </source>
</evidence>
<feature type="domain" description="MurL C-terminal" evidence="2">
    <location>
        <begin position="307"/>
        <end position="417"/>
    </location>
</feature>
<organism evidence="4 5">
    <name type="scientific">Dyella caseinilytica</name>
    <dbReference type="NCBI Taxonomy" id="1849581"/>
    <lineage>
        <taxon>Bacteria</taxon>
        <taxon>Pseudomonadati</taxon>
        <taxon>Pseudomonadota</taxon>
        <taxon>Gammaproteobacteria</taxon>
        <taxon>Lysobacterales</taxon>
        <taxon>Rhodanobacteraceae</taxon>
        <taxon>Dyella</taxon>
    </lineage>
</organism>